<dbReference type="SUPFAM" id="SSF53623">
    <property type="entry name" value="MurD-like peptide ligases, catalytic domain"/>
    <property type="match status" value="1"/>
</dbReference>
<evidence type="ECO:0000259" key="10">
    <source>
        <dbReference type="Pfam" id="PF08245"/>
    </source>
</evidence>
<sequence>MPPTLSWSDLPGRRVGILGLGREGEASLRACRVRGIEPVLVDDALPDPAVLPTADGGLDALLGCDVVIKTPGISRYAPVVEKLVGAGVRVVGGLGLWLADADLGRVACITGTKGKSTTTAIAGHLVRGLGHRCLVAGNIGVPPFDPEVEQDVDYWIVEVSSYQAVDVPVTPPVTAVTSLNPDHLPWHGGDPENYYRDKLSLCTRPGADLTVANGDSELIRERRHLLGPRVRWVHATDEPDARWLRPLNLRGVHNRRNALMARAVLEDLGVPGADDPEALERAAAGYAGLESRLQVVGEVSGVTFVDDGLSTNVLPTLAAVEAFPDQRVALIVGGQDRGIDYRPLGEGLRSRTAPVRVLAVPDNGPHIRAMIEAASPGPAVSTQDCPDLPDAVRAGFEWARPDGVVLLSPAAPSFGRFRDYRERGAVFAAAMEACR</sequence>
<reference evidence="12" key="1">
    <citation type="submission" date="2023-07" db="EMBL/GenBank/DDBJ databases">
        <title>30 novel species of actinomycetes from the DSMZ collection.</title>
        <authorList>
            <person name="Nouioui I."/>
        </authorList>
    </citation>
    <scope>NUCLEOTIDE SEQUENCE [LARGE SCALE GENOMIC DNA]</scope>
    <source>
        <strain evidence="12">DSM 45834</strain>
    </source>
</reference>
<dbReference type="InterPro" id="IPR013221">
    <property type="entry name" value="Mur_ligase_cen"/>
</dbReference>
<evidence type="ECO:0000256" key="3">
    <source>
        <dbReference type="ARBA" id="ARBA00022490"/>
    </source>
</evidence>
<keyword evidence="3 7" id="KW-0963">Cytoplasm</keyword>
<keyword evidence="5 7" id="KW-0547">Nucleotide-binding</keyword>
<comment type="pathway">
    <text evidence="2 7 8">Cell wall biogenesis; peptidoglycan biosynthesis.</text>
</comment>
<protein>
    <recommendedName>
        <fullName evidence="7 8">UDP-N-acetylmuramoylalanine--D-glutamate ligase</fullName>
        <ecNumber evidence="7 8">6.3.2.9</ecNumber>
    </recommendedName>
    <alternativeName>
        <fullName evidence="7">D-glutamic acid-adding enzyme</fullName>
    </alternativeName>
    <alternativeName>
        <fullName evidence="7">UDP-N-acetylmuramoyl-L-alanyl-D-glutamate synthetase</fullName>
    </alternativeName>
</protein>
<comment type="function">
    <text evidence="7 8">Cell wall formation. Catalyzes the addition of glutamate to the nucleotide precursor UDP-N-acetylmuramoyl-L-alanine (UMA).</text>
</comment>
<dbReference type="Gene3D" id="3.40.50.720">
    <property type="entry name" value="NAD(P)-binding Rossmann-like Domain"/>
    <property type="match status" value="1"/>
</dbReference>
<keyword evidence="4 7" id="KW-0436">Ligase</keyword>
<dbReference type="InterPro" id="IPR005762">
    <property type="entry name" value="MurD"/>
</dbReference>
<evidence type="ECO:0000256" key="6">
    <source>
        <dbReference type="ARBA" id="ARBA00022840"/>
    </source>
</evidence>
<evidence type="ECO:0000313" key="12">
    <source>
        <dbReference type="Proteomes" id="UP001183202"/>
    </source>
</evidence>
<dbReference type="Pfam" id="PF08245">
    <property type="entry name" value="Mur_ligase_M"/>
    <property type="match status" value="1"/>
</dbReference>
<keyword evidence="6 7" id="KW-0067">ATP-binding</keyword>
<gene>
    <name evidence="7 11" type="primary">murD</name>
    <name evidence="11" type="ORF">RM445_05350</name>
</gene>
<evidence type="ECO:0000256" key="5">
    <source>
        <dbReference type="ARBA" id="ARBA00022741"/>
    </source>
</evidence>
<dbReference type="Pfam" id="PF02875">
    <property type="entry name" value="Mur_ligase_C"/>
    <property type="match status" value="1"/>
</dbReference>
<dbReference type="HAMAP" id="MF_00639">
    <property type="entry name" value="MurD"/>
    <property type="match status" value="1"/>
</dbReference>
<proteinExistence type="inferred from homology"/>
<dbReference type="PANTHER" id="PTHR43692">
    <property type="entry name" value="UDP-N-ACETYLMURAMOYLALANINE--D-GLUTAMATE LIGASE"/>
    <property type="match status" value="1"/>
</dbReference>
<dbReference type="Proteomes" id="UP001183202">
    <property type="component" value="Unassembled WGS sequence"/>
</dbReference>
<dbReference type="GO" id="GO:0008764">
    <property type="term" value="F:UDP-N-acetylmuramoylalanine-D-glutamate ligase activity"/>
    <property type="evidence" value="ECO:0007669"/>
    <property type="project" value="UniProtKB-EC"/>
</dbReference>
<keyword evidence="7 8" id="KW-0131">Cell cycle</keyword>
<evidence type="ECO:0000256" key="2">
    <source>
        <dbReference type="ARBA" id="ARBA00004752"/>
    </source>
</evidence>
<dbReference type="InterPro" id="IPR004101">
    <property type="entry name" value="Mur_ligase_C"/>
</dbReference>
<dbReference type="PANTHER" id="PTHR43692:SF1">
    <property type="entry name" value="UDP-N-ACETYLMURAMOYLALANINE--D-GLUTAMATE LIGASE"/>
    <property type="match status" value="1"/>
</dbReference>
<dbReference type="EC" id="6.3.2.9" evidence="7 8"/>
<keyword evidence="7 8" id="KW-0132">Cell division</keyword>
<dbReference type="InterPro" id="IPR036565">
    <property type="entry name" value="Mur-like_cat_sf"/>
</dbReference>
<dbReference type="RefSeq" id="WP_311554884.1">
    <property type="nucleotide sequence ID" value="NZ_JAVREJ010000002.1"/>
</dbReference>
<feature type="domain" description="Mur ligase C-terminal" evidence="9">
    <location>
        <begin position="292"/>
        <end position="410"/>
    </location>
</feature>
<name>A0ABU2N4U6_9PSEU</name>
<evidence type="ECO:0000259" key="9">
    <source>
        <dbReference type="Pfam" id="PF02875"/>
    </source>
</evidence>
<organism evidence="11 12">
    <name type="scientific">Pseudonocardia charpentierae</name>
    <dbReference type="NCBI Taxonomy" id="3075545"/>
    <lineage>
        <taxon>Bacteria</taxon>
        <taxon>Bacillati</taxon>
        <taxon>Actinomycetota</taxon>
        <taxon>Actinomycetes</taxon>
        <taxon>Pseudonocardiales</taxon>
        <taxon>Pseudonocardiaceae</taxon>
        <taxon>Pseudonocardia</taxon>
    </lineage>
</organism>
<keyword evidence="12" id="KW-1185">Reference proteome</keyword>
<dbReference type="InterPro" id="IPR036615">
    <property type="entry name" value="Mur_ligase_C_dom_sf"/>
</dbReference>
<evidence type="ECO:0000256" key="4">
    <source>
        <dbReference type="ARBA" id="ARBA00022598"/>
    </source>
</evidence>
<feature type="domain" description="Mur ligase central" evidence="10">
    <location>
        <begin position="109"/>
        <end position="223"/>
    </location>
</feature>
<evidence type="ECO:0000256" key="7">
    <source>
        <dbReference type="HAMAP-Rule" id="MF_00639"/>
    </source>
</evidence>
<dbReference type="EMBL" id="JAVREJ010000002">
    <property type="protein sequence ID" value="MDT0348948.1"/>
    <property type="molecule type" value="Genomic_DNA"/>
</dbReference>
<evidence type="ECO:0000256" key="1">
    <source>
        <dbReference type="ARBA" id="ARBA00004496"/>
    </source>
</evidence>
<comment type="catalytic activity">
    <reaction evidence="7 8">
        <text>UDP-N-acetyl-alpha-D-muramoyl-L-alanine + D-glutamate + ATP = UDP-N-acetyl-alpha-D-muramoyl-L-alanyl-D-glutamate + ADP + phosphate + H(+)</text>
        <dbReference type="Rhea" id="RHEA:16429"/>
        <dbReference type="ChEBI" id="CHEBI:15378"/>
        <dbReference type="ChEBI" id="CHEBI:29986"/>
        <dbReference type="ChEBI" id="CHEBI:30616"/>
        <dbReference type="ChEBI" id="CHEBI:43474"/>
        <dbReference type="ChEBI" id="CHEBI:83898"/>
        <dbReference type="ChEBI" id="CHEBI:83900"/>
        <dbReference type="ChEBI" id="CHEBI:456216"/>
        <dbReference type="EC" id="6.3.2.9"/>
    </reaction>
</comment>
<accession>A0ABU2N4U6</accession>
<keyword evidence="7 8" id="KW-0573">Peptidoglycan synthesis</keyword>
<dbReference type="Gene3D" id="3.40.1190.10">
    <property type="entry name" value="Mur-like, catalytic domain"/>
    <property type="match status" value="1"/>
</dbReference>
<evidence type="ECO:0000256" key="8">
    <source>
        <dbReference type="RuleBase" id="RU003664"/>
    </source>
</evidence>
<dbReference type="Gene3D" id="3.90.190.20">
    <property type="entry name" value="Mur ligase, C-terminal domain"/>
    <property type="match status" value="1"/>
</dbReference>
<keyword evidence="7 8" id="KW-0961">Cell wall biogenesis/degradation</keyword>
<comment type="subcellular location">
    <subcellularLocation>
        <location evidence="1 7 8">Cytoplasm</location>
    </subcellularLocation>
</comment>
<dbReference type="SUPFAM" id="SSF53244">
    <property type="entry name" value="MurD-like peptide ligases, peptide-binding domain"/>
    <property type="match status" value="1"/>
</dbReference>
<evidence type="ECO:0000313" key="11">
    <source>
        <dbReference type="EMBL" id="MDT0348948.1"/>
    </source>
</evidence>
<dbReference type="SUPFAM" id="SSF51984">
    <property type="entry name" value="MurCD N-terminal domain"/>
    <property type="match status" value="1"/>
</dbReference>
<comment type="caution">
    <text evidence="11">The sequence shown here is derived from an EMBL/GenBank/DDBJ whole genome shotgun (WGS) entry which is preliminary data.</text>
</comment>
<comment type="similarity">
    <text evidence="7">Belongs to the MurCDEF family.</text>
</comment>
<dbReference type="NCBIfam" id="TIGR01087">
    <property type="entry name" value="murD"/>
    <property type="match status" value="1"/>
</dbReference>
<keyword evidence="7 8" id="KW-0133">Cell shape</keyword>
<feature type="binding site" evidence="7">
    <location>
        <begin position="111"/>
        <end position="117"/>
    </location>
    <ligand>
        <name>ATP</name>
        <dbReference type="ChEBI" id="CHEBI:30616"/>
    </ligand>
</feature>